<evidence type="ECO:0000313" key="2">
    <source>
        <dbReference type="EMBL" id="BAW19229.1"/>
    </source>
</evidence>
<keyword evidence="3" id="KW-1185">Reference proteome</keyword>
<proteinExistence type="predicted"/>
<organism evidence="2 3">
    <name type="scientific">Ralstonia phage RP12</name>
    <dbReference type="NCBI Taxonomy" id="1923889"/>
    <lineage>
        <taxon>Viruses</taxon>
        <taxon>Duplodnaviria</taxon>
        <taxon>Heunggongvirae</taxon>
        <taxon>Uroviricota</taxon>
        <taxon>Caudoviricetes</taxon>
        <taxon>Chimalliviridae</taxon>
        <taxon>Ripduovirus</taxon>
        <taxon>Ripduovirus RP12</taxon>
    </lineage>
</organism>
<dbReference type="RefSeq" id="YP_009598948.1">
    <property type="nucleotide sequence ID" value="NC_041911.1"/>
</dbReference>
<feature type="region of interest" description="Disordered" evidence="1">
    <location>
        <begin position="1"/>
        <end position="26"/>
    </location>
</feature>
<dbReference type="GeneID" id="40074650"/>
<dbReference type="Proteomes" id="UP000222831">
    <property type="component" value="Segment"/>
</dbReference>
<protein>
    <submittedName>
        <fullName evidence="2">Uncharacterized protein</fullName>
    </submittedName>
</protein>
<dbReference type="KEGG" id="vg:40074650"/>
<dbReference type="EMBL" id="AP017924">
    <property type="protein sequence ID" value="BAW19229.1"/>
    <property type="molecule type" value="Genomic_DNA"/>
</dbReference>
<evidence type="ECO:0000256" key="1">
    <source>
        <dbReference type="SAM" id="MobiDB-lite"/>
    </source>
</evidence>
<accession>A0A1L7N169</accession>
<name>A0A1L7N169_9CAUD</name>
<dbReference type="OrthoDB" id="9132at10239"/>
<evidence type="ECO:0000313" key="3">
    <source>
        <dbReference type="Proteomes" id="UP000222831"/>
    </source>
</evidence>
<sequence length="548" mass="60606">MNDNQQLEQGEVAQATSSAPASPEPVITEAVAPSLTQAAATPTPAAAAPKERPVMVGQTSGGLSLVTPTDAWEGMTTGPSDNKHVTLTMDYNLKEPVALKDRNDLDGNSEVMFFLAERGAAVDERIRAFVSPNSIKNGAGADWNQSIVAAASRSAYLDGRFESTTLRDGSDYKQFLETESGKLGFSVPKIAEAGAAGYTGEKGIMRVRSIMGLGGIVSIPLWHSGFWITLQTPTESSLIELQRRLQEEKIELGRETFGLVFSNEQSYINSWLLDFCFEHIYETSVRVDSHQELRPLIKIQDLNILFWGLACLIWPRGFDYVRSLTTQEGIENTQTVSAKIALGKLMWVDNASFEPRHRAHMANRHRGKMSMEMVKEYQQTFIPSLADGRRVTIREGLDVLIASTDVDNYIADGENWIAGIVATVDSTFTQAVPTQEERNRMISTHARASRLRNNGAWIKSVIIDETENTNRDDIASILDVLSVDEDATKLLETEINKFKDDCTRALVAIPETSGKEIGLPRFPHLIPIDVVNTFFTLLAQRVAIISRR</sequence>
<reference evidence="2 3" key="1">
    <citation type="submission" date="2016-12" db="EMBL/GenBank/DDBJ databases">
        <title>Characterization of two jumbo phages RP12 and RP31 infecting the phytopathogen Ralstonia solanacearum.</title>
        <authorList>
            <person name="Kawasaki T."/>
            <person name="Yoshikawa G."/>
            <person name="Ogata H."/>
            <person name="Yamada T."/>
        </authorList>
    </citation>
    <scope>NUCLEOTIDE SEQUENCE [LARGE SCALE GENOMIC DNA]</scope>
    <source>
        <strain evidence="2 3">RP12</strain>
    </source>
</reference>
<feature type="compositionally biased region" description="Polar residues" evidence="1">
    <location>
        <begin position="1"/>
        <end position="20"/>
    </location>
</feature>